<organism evidence="1">
    <name type="scientific">anaerobic digester metagenome</name>
    <dbReference type="NCBI Taxonomy" id="1263854"/>
    <lineage>
        <taxon>unclassified sequences</taxon>
        <taxon>metagenomes</taxon>
        <taxon>ecological metagenomes</taxon>
    </lineage>
</organism>
<evidence type="ECO:0000313" key="1">
    <source>
        <dbReference type="EMBL" id="VFU16051.1"/>
    </source>
</evidence>
<protein>
    <recommendedName>
        <fullName evidence="2">Zinc-ribbon domain-containing protein</fullName>
    </recommendedName>
</protein>
<accession>A0A485M2D9</accession>
<evidence type="ECO:0008006" key="2">
    <source>
        <dbReference type="Google" id="ProtNLM"/>
    </source>
</evidence>
<reference evidence="1" key="1">
    <citation type="submission" date="2019-03" db="EMBL/GenBank/DDBJ databases">
        <authorList>
            <person name="Hao L."/>
        </authorList>
    </citation>
    <scope>NUCLEOTIDE SEQUENCE</scope>
</reference>
<proteinExistence type="predicted"/>
<dbReference type="AlphaFoldDB" id="A0A485M2D9"/>
<gene>
    <name evidence="1" type="ORF">SCFA_330004</name>
</gene>
<name>A0A485M2D9_9ZZZZ</name>
<dbReference type="SUPFAM" id="SSF75712">
    <property type="entry name" value="Rad50 coiled-coil Zn hook"/>
    <property type="match status" value="1"/>
</dbReference>
<sequence>MEISKLEKEMENNLSALGNLVFMQHKGEEGLEEEVDRLLRSTGELETEIAEMHEQIVRLNPKPPTCPSCQTQLPYVAKFCYICGAKIINDNPAE</sequence>
<dbReference type="EMBL" id="CAADRN010000257">
    <property type="protein sequence ID" value="VFU16051.1"/>
    <property type="molecule type" value="Genomic_DNA"/>
</dbReference>